<sequence length="497" mass="56595">ALATAIRCFCCPLILLLRILSCGLCGCRARRVKRSGSLRRTRTRKTVNRSTSVVGRSTSAGAGRLTRSSTSAGRLTRSSTWGSSKYSEGPREQPRSRLKEIKPRVKVTPPVGAAGAGGSAGKATAQRSGKEVSKATSAREEFRQVRKTTLQKLPEIIEDEDEELEILEGWEALIWTDFLPWNWSQTYQVWKESRVEMWQHLGPVLVKMEEGDDPDGLCPTWVMRKWRIFVLAYWDPFLDHLPGPGRVLTWLLWSSLIVPVVLFGVSSVLLTVSVLRNLEYVEGRCQIEQLPESFETQRGAVTQVRGTYLIRRFYRASPERLAGHVVQSCQIQVPCDHVDLSRTGRMEDDRCDSFKIWAWKDPITCFYHQSDEYGTLQRELLCLARPSDLQEEVFGVILSAGAVLMSLLIVALVKLRRRLERREAQKHLQEFAEQEEKERQEADAIALKQFEEFKKQEGVEEDDEESDLGDLVWADRSARTTSWRTMRMTRNESTAAA</sequence>
<dbReference type="EMBL" id="CAXAMM010043696">
    <property type="protein sequence ID" value="CAK9111310.1"/>
    <property type="molecule type" value="Genomic_DNA"/>
</dbReference>
<proteinExistence type="predicted"/>
<feature type="transmembrane region" description="Helical" evidence="2">
    <location>
        <begin position="393"/>
        <end position="413"/>
    </location>
</feature>
<evidence type="ECO:0000313" key="4">
    <source>
        <dbReference type="Proteomes" id="UP001642464"/>
    </source>
</evidence>
<keyword evidence="4" id="KW-1185">Reference proteome</keyword>
<dbReference type="Proteomes" id="UP001642464">
    <property type="component" value="Unassembled WGS sequence"/>
</dbReference>
<keyword evidence="2" id="KW-0472">Membrane</keyword>
<reference evidence="3 4" key="1">
    <citation type="submission" date="2024-02" db="EMBL/GenBank/DDBJ databases">
        <authorList>
            <person name="Chen Y."/>
            <person name="Shah S."/>
            <person name="Dougan E. K."/>
            <person name="Thang M."/>
            <person name="Chan C."/>
        </authorList>
    </citation>
    <scope>NUCLEOTIDE SEQUENCE [LARGE SCALE GENOMIC DNA]</scope>
</reference>
<keyword evidence="2" id="KW-0812">Transmembrane</keyword>
<feature type="non-terminal residue" evidence="3">
    <location>
        <position position="1"/>
    </location>
</feature>
<keyword evidence="2" id="KW-1133">Transmembrane helix</keyword>
<organism evidence="3 4">
    <name type="scientific">Durusdinium trenchii</name>
    <dbReference type="NCBI Taxonomy" id="1381693"/>
    <lineage>
        <taxon>Eukaryota</taxon>
        <taxon>Sar</taxon>
        <taxon>Alveolata</taxon>
        <taxon>Dinophyceae</taxon>
        <taxon>Suessiales</taxon>
        <taxon>Symbiodiniaceae</taxon>
        <taxon>Durusdinium</taxon>
    </lineage>
</organism>
<protein>
    <submittedName>
        <fullName evidence="3">Uncharacterized protein</fullName>
    </submittedName>
</protein>
<feature type="transmembrane region" description="Helical" evidence="2">
    <location>
        <begin position="6"/>
        <end position="27"/>
    </location>
</feature>
<feature type="region of interest" description="Disordered" evidence="1">
    <location>
        <begin position="35"/>
        <end position="140"/>
    </location>
</feature>
<name>A0ABP0SFX9_9DINO</name>
<comment type="caution">
    <text evidence="3">The sequence shown here is derived from an EMBL/GenBank/DDBJ whole genome shotgun (WGS) entry which is preliminary data.</text>
</comment>
<feature type="compositionally biased region" description="Polar residues" evidence="1">
    <location>
        <begin position="48"/>
        <end position="86"/>
    </location>
</feature>
<evidence type="ECO:0000256" key="1">
    <source>
        <dbReference type="SAM" id="MobiDB-lite"/>
    </source>
</evidence>
<feature type="compositionally biased region" description="Basic and acidic residues" evidence="1">
    <location>
        <begin position="88"/>
        <end position="103"/>
    </location>
</feature>
<evidence type="ECO:0000313" key="3">
    <source>
        <dbReference type="EMBL" id="CAK9111310.1"/>
    </source>
</evidence>
<feature type="transmembrane region" description="Helical" evidence="2">
    <location>
        <begin position="250"/>
        <end position="272"/>
    </location>
</feature>
<accession>A0ABP0SFX9</accession>
<feature type="compositionally biased region" description="Basic and acidic residues" evidence="1">
    <location>
        <begin position="128"/>
        <end position="140"/>
    </location>
</feature>
<gene>
    <name evidence="3" type="ORF">SCF082_LOCUS51677</name>
</gene>
<feature type="compositionally biased region" description="Basic residues" evidence="1">
    <location>
        <begin position="35"/>
        <end position="47"/>
    </location>
</feature>
<evidence type="ECO:0000256" key="2">
    <source>
        <dbReference type="SAM" id="Phobius"/>
    </source>
</evidence>